<dbReference type="InterPro" id="IPR025919">
    <property type="entry name" value="Stimulus_sens_dom"/>
</dbReference>
<dbReference type="SMART" id="SM00304">
    <property type="entry name" value="HAMP"/>
    <property type="match status" value="1"/>
</dbReference>
<dbReference type="Pfam" id="PF00512">
    <property type="entry name" value="HisKA"/>
    <property type="match status" value="1"/>
</dbReference>
<evidence type="ECO:0000256" key="6">
    <source>
        <dbReference type="ARBA" id="ARBA00022692"/>
    </source>
</evidence>
<evidence type="ECO:0000256" key="8">
    <source>
        <dbReference type="ARBA" id="ARBA00022989"/>
    </source>
</evidence>
<feature type="transmembrane region" description="Helical" evidence="12">
    <location>
        <begin position="263"/>
        <end position="285"/>
    </location>
</feature>
<keyword evidence="4" id="KW-0597">Phosphoprotein</keyword>
<keyword evidence="6 12" id="KW-0812">Transmembrane</keyword>
<protein>
    <recommendedName>
        <fullName evidence="3">histidine kinase</fullName>
        <ecNumber evidence="3">2.7.13.3</ecNumber>
    </recommendedName>
</protein>
<dbReference type="Pfam" id="PF00672">
    <property type="entry name" value="HAMP"/>
    <property type="match status" value="1"/>
</dbReference>
<evidence type="ECO:0000256" key="5">
    <source>
        <dbReference type="ARBA" id="ARBA00022679"/>
    </source>
</evidence>
<dbReference type="GO" id="GO:0000155">
    <property type="term" value="F:phosphorelay sensor kinase activity"/>
    <property type="evidence" value="ECO:0007669"/>
    <property type="project" value="InterPro"/>
</dbReference>
<evidence type="ECO:0000259" key="14">
    <source>
        <dbReference type="PROSITE" id="PS50885"/>
    </source>
</evidence>
<dbReference type="CDD" id="cd06225">
    <property type="entry name" value="HAMP"/>
    <property type="match status" value="1"/>
</dbReference>
<dbReference type="PROSITE" id="PS50885">
    <property type="entry name" value="HAMP"/>
    <property type="match status" value="1"/>
</dbReference>
<dbReference type="Gene3D" id="3.30.565.10">
    <property type="entry name" value="Histidine kinase-like ATPase, C-terminal domain"/>
    <property type="match status" value="1"/>
</dbReference>
<evidence type="ECO:0000256" key="9">
    <source>
        <dbReference type="ARBA" id="ARBA00023012"/>
    </source>
</evidence>
<dbReference type="AlphaFoldDB" id="A0A7T5UHC0"/>
<dbReference type="InterPro" id="IPR005467">
    <property type="entry name" value="His_kinase_dom"/>
</dbReference>
<evidence type="ECO:0000256" key="7">
    <source>
        <dbReference type="ARBA" id="ARBA00022777"/>
    </source>
</evidence>
<dbReference type="Gene3D" id="1.10.287.130">
    <property type="match status" value="1"/>
</dbReference>
<dbReference type="PANTHER" id="PTHR45436:SF5">
    <property type="entry name" value="SENSOR HISTIDINE KINASE TRCS"/>
    <property type="match status" value="1"/>
</dbReference>
<feature type="transmembrane region" description="Helical" evidence="12">
    <location>
        <begin position="37"/>
        <end position="59"/>
    </location>
</feature>
<keyword evidence="8 12" id="KW-1133">Transmembrane helix</keyword>
<evidence type="ECO:0000259" key="13">
    <source>
        <dbReference type="PROSITE" id="PS50109"/>
    </source>
</evidence>
<dbReference type="SUPFAM" id="SSF47384">
    <property type="entry name" value="Homodimeric domain of signal transducing histidine kinase"/>
    <property type="match status" value="1"/>
</dbReference>
<dbReference type="Proteomes" id="UP000595362">
    <property type="component" value="Chromosome"/>
</dbReference>
<dbReference type="Pfam" id="PF13755">
    <property type="entry name" value="Sensor_TM1"/>
    <property type="match status" value="1"/>
</dbReference>
<evidence type="ECO:0000313" key="16">
    <source>
        <dbReference type="Proteomes" id="UP000595362"/>
    </source>
</evidence>
<dbReference type="Gene3D" id="6.10.340.10">
    <property type="match status" value="1"/>
</dbReference>
<dbReference type="InterPro" id="IPR025908">
    <property type="entry name" value="Sensor_TM1"/>
</dbReference>
<dbReference type="EC" id="2.7.13.3" evidence="3"/>
<keyword evidence="7" id="KW-0418">Kinase</keyword>
<comment type="catalytic activity">
    <reaction evidence="1">
        <text>ATP + protein L-histidine = ADP + protein N-phospho-L-histidine.</text>
        <dbReference type="EC" id="2.7.13.3"/>
    </reaction>
</comment>
<dbReference type="InterPro" id="IPR050428">
    <property type="entry name" value="TCS_sensor_his_kinase"/>
</dbReference>
<evidence type="ECO:0000256" key="1">
    <source>
        <dbReference type="ARBA" id="ARBA00000085"/>
    </source>
</evidence>
<evidence type="ECO:0000313" key="15">
    <source>
        <dbReference type="EMBL" id="QQG36265.1"/>
    </source>
</evidence>
<dbReference type="GO" id="GO:0016020">
    <property type="term" value="C:membrane"/>
    <property type="evidence" value="ECO:0007669"/>
    <property type="project" value="UniProtKB-SubCell"/>
</dbReference>
<dbReference type="PRINTS" id="PR00344">
    <property type="entry name" value="BCTRLSENSOR"/>
</dbReference>
<evidence type="ECO:0000256" key="4">
    <source>
        <dbReference type="ARBA" id="ARBA00022553"/>
    </source>
</evidence>
<feature type="region of interest" description="Disordered" evidence="11">
    <location>
        <begin position="1"/>
        <end position="29"/>
    </location>
</feature>
<dbReference type="SMART" id="SM00387">
    <property type="entry name" value="HATPase_c"/>
    <property type="match status" value="1"/>
</dbReference>
<organism evidence="15 16">
    <name type="scientific">Micavibrio aeruginosavorus</name>
    <dbReference type="NCBI Taxonomy" id="349221"/>
    <lineage>
        <taxon>Bacteria</taxon>
        <taxon>Pseudomonadati</taxon>
        <taxon>Bdellovibrionota</taxon>
        <taxon>Bdellovibrionia</taxon>
        <taxon>Bdellovibrionales</taxon>
        <taxon>Pseudobdellovibrionaceae</taxon>
        <taxon>Micavibrio</taxon>
    </lineage>
</organism>
<dbReference type="EMBL" id="CP066681">
    <property type="protein sequence ID" value="QQG36265.1"/>
    <property type="molecule type" value="Genomic_DNA"/>
</dbReference>
<dbReference type="PROSITE" id="PS50109">
    <property type="entry name" value="HIS_KIN"/>
    <property type="match status" value="1"/>
</dbReference>
<dbReference type="InterPro" id="IPR003661">
    <property type="entry name" value="HisK_dim/P_dom"/>
</dbReference>
<comment type="subcellular location">
    <subcellularLocation>
        <location evidence="2">Membrane</location>
    </subcellularLocation>
</comment>
<dbReference type="InterPro" id="IPR036097">
    <property type="entry name" value="HisK_dim/P_sf"/>
</dbReference>
<dbReference type="InterPro" id="IPR004358">
    <property type="entry name" value="Sig_transdc_His_kin-like_C"/>
</dbReference>
<name>A0A7T5UHC0_9BACT</name>
<dbReference type="Pfam" id="PF13756">
    <property type="entry name" value="Stimulus_sens_1"/>
    <property type="match status" value="1"/>
</dbReference>
<dbReference type="SMART" id="SM00388">
    <property type="entry name" value="HisKA"/>
    <property type="match status" value="1"/>
</dbReference>
<reference evidence="15 16" key="1">
    <citation type="submission" date="2020-07" db="EMBL/GenBank/DDBJ databases">
        <title>Huge and variable diversity of episymbiotic CPR bacteria and DPANN archaea in groundwater ecosystems.</title>
        <authorList>
            <person name="He C.Y."/>
            <person name="Keren R."/>
            <person name="Whittaker M."/>
            <person name="Farag I.F."/>
            <person name="Doudna J."/>
            <person name="Cate J.H.D."/>
            <person name="Banfield J.F."/>
        </authorList>
    </citation>
    <scope>NUCLEOTIDE SEQUENCE [LARGE SCALE GENOMIC DNA]</scope>
    <source>
        <strain evidence="15">NC_groundwater_70_Ag_B-0.1um_54_66</strain>
    </source>
</reference>
<evidence type="ECO:0000256" key="11">
    <source>
        <dbReference type="SAM" id="MobiDB-lite"/>
    </source>
</evidence>
<dbReference type="Pfam" id="PF02518">
    <property type="entry name" value="HATPase_c"/>
    <property type="match status" value="1"/>
</dbReference>
<feature type="domain" description="HAMP" evidence="14">
    <location>
        <begin position="283"/>
        <end position="338"/>
    </location>
</feature>
<feature type="domain" description="Histidine kinase" evidence="13">
    <location>
        <begin position="346"/>
        <end position="580"/>
    </location>
</feature>
<dbReference type="CDD" id="cd00082">
    <property type="entry name" value="HisKA"/>
    <property type="match status" value="1"/>
</dbReference>
<dbReference type="InterPro" id="IPR036890">
    <property type="entry name" value="HATPase_C_sf"/>
</dbReference>
<dbReference type="InterPro" id="IPR003660">
    <property type="entry name" value="HAMP_dom"/>
</dbReference>
<proteinExistence type="predicted"/>
<dbReference type="SUPFAM" id="SSF55874">
    <property type="entry name" value="ATPase domain of HSP90 chaperone/DNA topoisomerase II/histidine kinase"/>
    <property type="match status" value="1"/>
</dbReference>
<dbReference type="PANTHER" id="PTHR45436">
    <property type="entry name" value="SENSOR HISTIDINE KINASE YKOH"/>
    <property type="match status" value="1"/>
</dbReference>
<keyword evidence="5" id="KW-0808">Transferase</keyword>
<sequence>MAVSAGAPQSPVRSILHKNPPKIKSGQNRAIRRSSRLTLRILAVNLVAPFVLLLGILYMGQYQDNLVRAELETVKAEAQVFAGAIAEGAVKPVEQGRPFLFAKPVEIETLVPELARRMVRRLGETTDSRTLLFNVEGKMIGDSEQLLSRSALRNREPMGPPAPTRRMQAVLLETAKFLSVILPHNDDLEPYPKIESKQAVDYPDAPYALEGHVSGSAFRGTNGKIILSAAAPVQKIRQVMGVVVLTREGKAIEQAMNQVRFEILTIFMGSLSVTIFLSLYLAGIIGRPLKKLARAAEQIRHGQNRQVEIPDLSHRRDEIGELSLALRAMTHALWDRMDTIERFAADVSHEIKNPLTSLRSAVETAAIVKSQKDKDKLMEIIQHDVQRLDRLITDISNASRLDAELSRDEMLDVDIYLLLHKLADAHKNPMERSGLRDNFAGRSADDSPQIRLMTNGTPPILVRGNETRLAQVFENLISNALSFSPEKGLVTITISVEKTTVRITVDDQGPGIPENKLGAIFERFYSERPKHEAYGRHSGLGLSIAHQIVTAHGGKIWAENIQNNGETVTGARFTVILNRA</sequence>
<evidence type="ECO:0000256" key="12">
    <source>
        <dbReference type="SAM" id="Phobius"/>
    </source>
</evidence>
<evidence type="ECO:0000256" key="3">
    <source>
        <dbReference type="ARBA" id="ARBA00012438"/>
    </source>
</evidence>
<evidence type="ECO:0000256" key="10">
    <source>
        <dbReference type="ARBA" id="ARBA00023136"/>
    </source>
</evidence>
<gene>
    <name evidence="15" type="ORF">HYS17_00280</name>
</gene>
<evidence type="ECO:0000256" key="2">
    <source>
        <dbReference type="ARBA" id="ARBA00004370"/>
    </source>
</evidence>
<keyword evidence="9" id="KW-0902">Two-component regulatory system</keyword>
<dbReference type="SUPFAM" id="SSF158472">
    <property type="entry name" value="HAMP domain-like"/>
    <property type="match status" value="1"/>
</dbReference>
<dbReference type="InterPro" id="IPR003594">
    <property type="entry name" value="HATPase_dom"/>
</dbReference>
<accession>A0A7T5UHC0</accession>
<keyword evidence="10 12" id="KW-0472">Membrane</keyword>